<dbReference type="OrthoDB" id="6381081at2759"/>
<reference evidence="7" key="1">
    <citation type="submission" date="2020-11" db="EMBL/GenBank/DDBJ databases">
        <authorList>
            <person name="Tran Van P."/>
        </authorList>
    </citation>
    <scope>NUCLEOTIDE SEQUENCE</scope>
</reference>
<dbReference type="PANTHER" id="PTHR11972">
    <property type="entry name" value="NADPH OXIDASE"/>
    <property type="match status" value="1"/>
</dbReference>
<evidence type="ECO:0000256" key="3">
    <source>
        <dbReference type="ARBA" id="ARBA00023002"/>
    </source>
</evidence>
<dbReference type="PANTHER" id="PTHR11972:SF58">
    <property type="entry name" value="NADPH OXIDASE 5"/>
    <property type="match status" value="1"/>
</dbReference>
<evidence type="ECO:0000259" key="5">
    <source>
        <dbReference type="Pfam" id="PF04548"/>
    </source>
</evidence>
<organism evidence="7">
    <name type="scientific">Cyprideis torosa</name>
    <dbReference type="NCBI Taxonomy" id="163714"/>
    <lineage>
        <taxon>Eukaryota</taxon>
        <taxon>Metazoa</taxon>
        <taxon>Ecdysozoa</taxon>
        <taxon>Arthropoda</taxon>
        <taxon>Crustacea</taxon>
        <taxon>Oligostraca</taxon>
        <taxon>Ostracoda</taxon>
        <taxon>Podocopa</taxon>
        <taxon>Podocopida</taxon>
        <taxon>Cytherocopina</taxon>
        <taxon>Cytheroidea</taxon>
        <taxon>Cytherideidae</taxon>
        <taxon>Cyprideis</taxon>
    </lineage>
</organism>
<dbReference type="InterPro" id="IPR050369">
    <property type="entry name" value="RBOH/FRE"/>
</dbReference>
<dbReference type="AlphaFoldDB" id="A0A7R8WMM9"/>
<sequence>MNAVGKADKEPINILLIGKTGAGKSTLGNVILGCGPDKNDVFKTSHGTESETREMKVEYGYFCGNPSRPIRVIDSPGFADRGSRDHLYFDMLSKTIESTGHINVLLWCRNGQENRIDMNELNQLRTCHEIFGPHLFSNMVMNLSKWSHDAKADRRRPFSLCNYKAQVWKSLTDIKQNTEEEKKGFPIFALDAKFDDTDEIERKAFQDTKNEMWKHFRGLKRKPVFPKDMLSRSDEPEVKAASERAKAELPWWVEPVVKGGEEEVKEDEEEVEEDEEQVEEDEEEVEEDEEEVDSEDSEEEGCFGAPSSHIFRAQHAVLIGTGIGVTPFASILQSIMHRYWHARQTCPNCNSTFLQEIPKSVMNLKKVDFIWINRDQRAFEWFVELLSTLEIEQAELGTTMERFLDMHMYITSALQKTDMKALGLQLALELLHEKEKRDLITGLKTRTLAGRPNWDKLFKQIQDQKKGKVTVFYCGPPALGRTLRVKCDQFGFVFRKENF</sequence>
<protein>
    <submittedName>
        <fullName evidence="7">Uncharacterized protein</fullName>
    </submittedName>
</protein>
<dbReference type="SUPFAM" id="SSF52343">
    <property type="entry name" value="Ferredoxin reductase-like, C-terminal NADP-linked domain"/>
    <property type="match status" value="1"/>
</dbReference>
<gene>
    <name evidence="7" type="ORF">CTOB1V02_LOCUS11195</name>
</gene>
<dbReference type="GO" id="GO:0005525">
    <property type="term" value="F:GTP binding"/>
    <property type="evidence" value="ECO:0007669"/>
    <property type="project" value="InterPro"/>
</dbReference>
<proteinExistence type="inferred from homology"/>
<feature type="domain" description="Ferric reductase NAD binding" evidence="6">
    <location>
        <begin position="316"/>
        <end position="487"/>
    </location>
</feature>
<feature type="compositionally biased region" description="Acidic residues" evidence="4">
    <location>
        <begin position="263"/>
        <end position="301"/>
    </location>
</feature>
<dbReference type="InterPro" id="IPR013121">
    <property type="entry name" value="Fe_red_NAD-bd_6"/>
</dbReference>
<feature type="region of interest" description="Disordered" evidence="4">
    <location>
        <begin position="258"/>
        <end position="304"/>
    </location>
</feature>
<feature type="domain" description="AIG1-type G" evidence="5">
    <location>
        <begin position="13"/>
        <end position="144"/>
    </location>
</feature>
<dbReference type="Gene3D" id="3.40.50.80">
    <property type="entry name" value="Nucleotide-binding domain of ferredoxin-NADP reductase (FNR) module"/>
    <property type="match status" value="1"/>
</dbReference>
<evidence type="ECO:0000259" key="6">
    <source>
        <dbReference type="Pfam" id="PF08030"/>
    </source>
</evidence>
<evidence type="ECO:0000256" key="4">
    <source>
        <dbReference type="SAM" id="MobiDB-lite"/>
    </source>
</evidence>
<dbReference type="GO" id="GO:0043020">
    <property type="term" value="C:NADPH oxidase complex"/>
    <property type="evidence" value="ECO:0007669"/>
    <property type="project" value="TreeGrafter"/>
</dbReference>
<dbReference type="GO" id="GO:0016175">
    <property type="term" value="F:superoxide-generating NAD(P)H oxidase activity"/>
    <property type="evidence" value="ECO:0007669"/>
    <property type="project" value="TreeGrafter"/>
</dbReference>
<dbReference type="InterPro" id="IPR039261">
    <property type="entry name" value="FNR_nucleotide-bd"/>
</dbReference>
<dbReference type="Pfam" id="PF08030">
    <property type="entry name" value="NAD_binding_6"/>
    <property type="match status" value="1"/>
</dbReference>
<dbReference type="InterPro" id="IPR027417">
    <property type="entry name" value="P-loop_NTPase"/>
</dbReference>
<dbReference type="FunFam" id="3.40.50.80:FF:000012">
    <property type="entry name" value="NADPH oxidase, isoform B"/>
    <property type="match status" value="1"/>
</dbReference>
<keyword evidence="2" id="KW-0547">Nucleotide-binding</keyword>
<dbReference type="Pfam" id="PF04548">
    <property type="entry name" value="AIG1"/>
    <property type="match status" value="1"/>
</dbReference>
<accession>A0A7R8WMM9</accession>
<comment type="similarity">
    <text evidence="1">Belongs to the TRAFAC class TrmE-Era-EngA-EngB-Septin-like GTPase superfamily. AIG1/Toc34/Toc159-like paraseptin GTPase family. IAN subfamily.</text>
</comment>
<dbReference type="EMBL" id="OB666145">
    <property type="protein sequence ID" value="CAD7233373.1"/>
    <property type="molecule type" value="Genomic_DNA"/>
</dbReference>
<dbReference type="GO" id="GO:0042554">
    <property type="term" value="P:superoxide anion generation"/>
    <property type="evidence" value="ECO:0007669"/>
    <property type="project" value="TreeGrafter"/>
</dbReference>
<name>A0A7R8WMM9_9CRUS</name>
<dbReference type="InterPro" id="IPR006703">
    <property type="entry name" value="G_AIG1"/>
</dbReference>
<dbReference type="CDD" id="cd06186">
    <property type="entry name" value="NOX_Duox_like_FAD_NADP"/>
    <property type="match status" value="1"/>
</dbReference>
<keyword evidence="3" id="KW-0560">Oxidoreductase</keyword>
<dbReference type="SUPFAM" id="SSF52540">
    <property type="entry name" value="P-loop containing nucleoside triphosphate hydrolases"/>
    <property type="match status" value="1"/>
</dbReference>
<evidence type="ECO:0000256" key="1">
    <source>
        <dbReference type="ARBA" id="ARBA00008535"/>
    </source>
</evidence>
<evidence type="ECO:0000256" key="2">
    <source>
        <dbReference type="ARBA" id="ARBA00022741"/>
    </source>
</evidence>
<dbReference type="Gene3D" id="3.40.50.300">
    <property type="entry name" value="P-loop containing nucleotide triphosphate hydrolases"/>
    <property type="match status" value="1"/>
</dbReference>
<dbReference type="GO" id="GO:0006952">
    <property type="term" value="P:defense response"/>
    <property type="evidence" value="ECO:0007669"/>
    <property type="project" value="TreeGrafter"/>
</dbReference>
<evidence type="ECO:0000313" key="7">
    <source>
        <dbReference type="EMBL" id="CAD7233373.1"/>
    </source>
</evidence>